<evidence type="ECO:0000256" key="1">
    <source>
        <dbReference type="SAM" id="Phobius"/>
    </source>
</evidence>
<reference evidence="2" key="1">
    <citation type="submission" date="2018-05" db="EMBL/GenBank/DDBJ databases">
        <authorList>
            <person name="Lanie J.A."/>
            <person name="Ng W.-L."/>
            <person name="Kazmierczak K.M."/>
            <person name="Andrzejewski T.M."/>
            <person name="Davidsen T.M."/>
            <person name="Wayne K.J."/>
            <person name="Tettelin H."/>
            <person name="Glass J.I."/>
            <person name="Rusch D."/>
            <person name="Podicherti R."/>
            <person name="Tsui H.-C.T."/>
            <person name="Winkler M.E."/>
        </authorList>
    </citation>
    <scope>NUCLEOTIDE SEQUENCE</scope>
</reference>
<protein>
    <submittedName>
        <fullName evidence="2">Uncharacterized protein</fullName>
    </submittedName>
</protein>
<sequence length="158" mass="18085">MNISFIKRIIFFMLLYPVIVSGVNVTFQVDMTNETVDLDCPPTISGSFFSNWSWFQPLSQVDGYIWATTLNLNPDEYHEYKFGNCEWNLESLPEGGPCTNTSYGYTNRFITVPGENTLLEPVFYGTCETSESGGYEEGWVLVWSDEFDSPNIDMSKWT</sequence>
<name>A0A382JPV5_9ZZZZ</name>
<dbReference type="EMBL" id="UINC01075162">
    <property type="protein sequence ID" value="SVC13077.1"/>
    <property type="molecule type" value="Genomic_DNA"/>
</dbReference>
<dbReference type="AlphaFoldDB" id="A0A382JPV5"/>
<keyword evidence="1" id="KW-0472">Membrane</keyword>
<accession>A0A382JPV5</accession>
<dbReference type="Gene3D" id="2.60.40.10">
    <property type="entry name" value="Immunoglobulins"/>
    <property type="match status" value="1"/>
</dbReference>
<gene>
    <name evidence="2" type="ORF">METZ01_LOCUS265931</name>
</gene>
<keyword evidence="1" id="KW-1133">Transmembrane helix</keyword>
<evidence type="ECO:0000313" key="2">
    <source>
        <dbReference type="EMBL" id="SVC13077.1"/>
    </source>
</evidence>
<feature type="transmembrane region" description="Helical" evidence="1">
    <location>
        <begin position="9"/>
        <end position="27"/>
    </location>
</feature>
<organism evidence="2">
    <name type="scientific">marine metagenome</name>
    <dbReference type="NCBI Taxonomy" id="408172"/>
    <lineage>
        <taxon>unclassified sequences</taxon>
        <taxon>metagenomes</taxon>
        <taxon>ecological metagenomes</taxon>
    </lineage>
</organism>
<keyword evidence="1" id="KW-0812">Transmembrane</keyword>
<dbReference type="InterPro" id="IPR013783">
    <property type="entry name" value="Ig-like_fold"/>
</dbReference>
<proteinExistence type="predicted"/>
<feature type="non-terminal residue" evidence="2">
    <location>
        <position position="158"/>
    </location>
</feature>